<dbReference type="RefSeq" id="XP_018761503.1">
    <property type="nucleotide sequence ID" value="XM_018906750.1"/>
</dbReference>
<dbReference type="Proteomes" id="UP000009096">
    <property type="component" value="Chromosome 8"/>
</dbReference>
<keyword evidence="2" id="KW-0812">Transmembrane</keyword>
<name>W7NGA1_GIBM7</name>
<dbReference type="KEGG" id="fvr:FVEG_17501"/>
<dbReference type="VEuPathDB" id="FungiDB:FVEG_17501"/>
<evidence type="ECO:0000313" key="4">
    <source>
        <dbReference type="Proteomes" id="UP000009096"/>
    </source>
</evidence>
<dbReference type="EMBL" id="DS022264">
    <property type="protein sequence ID" value="EWG55312.1"/>
    <property type="molecule type" value="Genomic_DNA"/>
</dbReference>
<dbReference type="GeneID" id="30074377"/>
<feature type="transmembrane region" description="Helical" evidence="2">
    <location>
        <begin position="187"/>
        <end position="210"/>
    </location>
</feature>
<protein>
    <submittedName>
        <fullName evidence="3">Uncharacterized protein</fullName>
    </submittedName>
</protein>
<proteinExistence type="predicted"/>
<evidence type="ECO:0000256" key="2">
    <source>
        <dbReference type="SAM" id="Phobius"/>
    </source>
</evidence>
<feature type="region of interest" description="Disordered" evidence="1">
    <location>
        <begin position="22"/>
        <end position="71"/>
    </location>
</feature>
<sequence length="225" mass="25374">MRRGDPNTAAQSGRLLIEMGKQLSAYQQNDSHERRTKSPAGEQVEVTDETAVFPPTPRCCRPNRSHGRQHERRYNTLSFASLRGHPTGPVCCRYGRHWVAPSRFATWLHAINRLLPLPSILLADLQAVLQAQSPKSYVHSAETREPTYLRCRPADLLRITAQFAPGYADQLNSHEAKETSKRDEPHFISFVPELIACVLLIHLVLVSSWMSPREVACFKPGAMLL</sequence>
<gene>
    <name evidence="3" type="ORF">FVEG_17501</name>
</gene>
<accession>W7NGA1</accession>
<keyword evidence="2" id="KW-1133">Transmembrane helix</keyword>
<evidence type="ECO:0000313" key="3">
    <source>
        <dbReference type="EMBL" id="EWG55312.1"/>
    </source>
</evidence>
<keyword evidence="2" id="KW-0472">Membrane</keyword>
<keyword evidence="4" id="KW-1185">Reference proteome</keyword>
<dbReference type="AlphaFoldDB" id="W7NGA1"/>
<evidence type="ECO:0000256" key="1">
    <source>
        <dbReference type="SAM" id="MobiDB-lite"/>
    </source>
</evidence>
<reference evidence="3 4" key="1">
    <citation type="journal article" date="2010" name="Nature">
        <title>Comparative genomics reveals mobile pathogenicity chromosomes in Fusarium.</title>
        <authorList>
            <person name="Ma L.J."/>
            <person name="van der Does H.C."/>
            <person name="Borkovich K.A."/>
            <person name="Coleman J.J."/>
            <person name="Daboussi M.J."/>
            <person name="Di Pietro A."/>
            <person name="Dufresne M."/>
            <person name="Freitag M."/>
            <person name="Grabherr M."/>
            <person name="Henrissat B."/>
            <person name="Houterman P.M."/>
            <person name="Kang S."/>
            <person name="Shim W.B."/>
            <person name="Woloshuk C."/>
            <person name="Xie X."/>
            <person name="Xu J.R."/>
            <person name="Antoniw J."/>
            <person name="Baker S.E."/>
            <person name="Bluhm B.H."/>
            <person name="Breakspear A."/>
            <person name="Brown D.W."/>
            <person name="Butchko R.A."/>
            <person name="Chapman S."/>
            <person name="Coulson R."/>
            <person name="Coutinho P.M."/>
            <person name="Danchin E.G."/>
            <person name="Diener A."/>
            <person name="Gale L.R."/>
            <person name="Gardiner D.M."/>
            <person name="Goff S."/>
            <person name="Hammond-Kosack K.E."/>
            <person name="Hilburn K."/>
            <person name="Hua-Van A."/>
            <person name="Jonkers W."/>
            <person name="Kazan K."/>
            <person name="Kodira C.D."/>
            <person name="Koehrsen M."/>
            <person name="Kumar L."/>
            <person name="Lee Y.H."/>
            <person name="Li L."/>
            <person name="Manners J.M."/>
            <person name="Miranda-Saavedra D."/>
            <person name="Mukherjee M."/>
            <person name="Park G."/>
            <person name="Park J."/>
            <person name="Park S.Y."/>
            <person name="Proctor R.H."/>
            <person name="Regev A."/>
            <person name="Ruiz-Roldan M.C."/>
            <person name="Sain D."/>
            <person name="Sakthikumar S."/>
            <person name="Sykes S."/>
            <person name="Schwartz D.C."/>
            <person name="Turgeon B.G."/>
            <person name="Wapinski I."/>
            <person name="Yoder O."/>
            <person name="Young S."/>
            <person name="Zeng Q."/>
            <person name="Zhou S."/>
            <person name="Galagan J."/>
            <person name="Cuomo C.A."/>
            <person name="Kistler H.C."/>
            <person name="Rep M."/>
        </authorList>
    </citation>
    <scope>NUCLEOTIDE SEQUENCE [LARGE SCALE GENOMIC DNA]</scope>
    <source>
        <strain evidence="4">M3125 / FGSC 7600</strain>
    </source>
</reference>
<feature type="compositionally biased region" description="Basic residues" evidence="1">
    <location>
        <begin position="61"/>
        <end position="71"/>
    </location>
</feature>
<dbReference type="EMBL" id="CM000585">
    <property type="protein sequence ID" value="EWG55312.1"/>
    <property type="molecule type" value="Genomic_DNA"/>
</dbReference>
<organism evidence="3 4">
    <name type="scientific">Gibberella moniliformis (strain M3125 / FGSC 7600)</name>
    <name type="common">Maize ear and stalk rot fungus</name>
    <name type="synonym">Fusarium verticillioides</name>
    <dbReference type="NCBI Taxonomy" id="334819"/>
    <lineage>
        <taxon>Eukaryota</taxon>
        <taxon>Fungi</taxon>
        <taxon>Dikarya</taxon>
        <taxon>Ascomycota</taxon>
        <taxon>Pezizomycotina</taxon>
        <taxon>Sordariomycetes</taxon>
        <taxon>Hypocreomycetidae</taxon>
        <taxon>Hypocreales</taxon>
        <taxon>Nectriaceae</taxon>
        <taxon>Fusarium</taxon>
        <taxon>Fusarium fujikuroi species complex</taxon>
    </lineage>
</organism>